<feature type="domain" description="EGF-like" evidence="3">
    <location>
        <begin position="199"/>
        <end position="231"/>
    </location>
</feature>
<gene>
    <name evidence="5" type="primary">LOC111125688</name>
</gene>
<protein>
    <submittedName>
        <fullName evidence="5">Protein draper-like isoform X1</fullName>
    </submittedName>
</protein>
<dbReference type="InterPro" id="IPR000742">
    <property type="entry name" value="EGF"/>
</dbReference>
<sequence>MQTQFTMKQANAFIVLYVLTLIFQGQQAYRNLVVPGVTNASQSSTYSVFEARRTVDGQPLKLSMGEGSCSHTGGKSPAWLRIQLDKVYNVKEVKFWYRKEPGYSNVLNTRRLHFYSMYYLDGSSWKQCYRDQTPRSQPIPMPSTVPCNGSTQYIQFFTTEPDPQDKTEEFLEICEVEIYGCDVNQYGEECSNCSNGCFECDVVKGCVSCRRQFIGSDCQLCQPGFIGDNCDVSCRSGWYGQNCSMECSTHCLNNATCDTVSGTCPWGCSPGYRGSKCIDECSAGTYGTRCENLCSGNCLESQACNFVNGFCDQGCMSGWTGPRCRLSCIYGTYGENCAYNCSGNCFQRQSCDRFDGRCVGGCNSGWTGPTCEQGCQKDFQIRKSIHVKPFQA</sequence>
<dbReference type="PANTHER" id="PTHR24043:SF8">
    <property type="entry name" value="EGF-LIKE DOMAIN-CONTAINING PROTEIN"/>
    <property type="match status" value="1"/>
</dbReference>
<dbReference type="Pfam" id="PF22633">
    <property type="entry name" value="F5_F8_type_C_2"/>
    <property type="match status" value="1"/>
</dbReference>
<dbReference type="Gene3D" id="2.60.120.260">
    <property type="entry name" value="Galactose-binding domain-like"/>
    <property type="match status" value="1"/>
</dbReference>
<dbReference type="Pfam" id="PF00053">
    <property type="entry name" value="EGF_laminin"/>
    <property type="match status" value="2"/>
</dbReference>
<dbReference type="SMART" id="SM00181">
    <property type="entry name" value="EGF"/>
    <property type="match status" value="4"/>
</dbReference>
<keyword evidence="1" id="KW-0245">EGF-like domain</keyword>
<accession>A0A8B8DBI8</accession>
<feature type="signal peptide" evidence="2">
    <location>
        <begin position="1"/>
        <end position="28"/>
    </location>
</feature>
<proteinExistence type="predicted"/>
<dbReference type="SUPFAM" id="SSF49785">
    <property type="entry name" value="Galactose-binding domain-like"/>
    <property type="match status" value="1"/>
</dbReference>
<feature type="chain" id="PRO_5034473256" evidence="2">
    <location>
        <begin position="29"/>
        <end position="392"/>
    </location>
</feature>
<dbReference type="InterPro" id="IPR042635">
    <property type="entry name" value="MEGF10/SREC1/2-like"/>
</dbReference>
<dbReference type="GO" id="GO:0005044">
    <property type="term" value="F:scavenger receptor activity"/>
    <property type="evidence" value="ECO:0007669"/>
    <property type="project" value="InterPro"/>
</dbReference>
<dbReference type="InterPro" id="IPR008979">
    <property type="entry name" value="Galactose-bd-like_sf"/>
</dbReference>
<feature type="domain" description="EGF-like" evidence="3">
    <location>
        <begin position="336"/>
        <end position="372"/>
    </location>
</feature>
<dbReference type="InterPro" id="IPR002049">
    <property type="entry name" value="LE_dom"/>
</dbReference>
<feature type="domain" description="EGF-like" evidence="3">
    <location>
        <begin position="246"/>
        <end position="278"/>
    </location>
</feature>
<dbReference type="Proteomes" id="UP000694844">
    <property type="component" value="Chromosome 3"/>
</dbReference>
<dbReference type="OrthoDB" id="10252017at2759"/>
<evidence type="ECO:0000256" key="1">
    <source>
        <dbReference type="ARBA" id="ARBA00022536"/>
    </source>
</evidence>
<dbReference type="Gene3D" id="2.170.300.10">
    <property type="entry name" value="Tie2 ligand-binding domain superfamily"/>
    <property type="match status" value="1"/>
</dbReference>
<organism evidence="4 5">
    <name type="scientific">Crassostrea virginica</name>
    <name type="common">Eastern oyster</name>
    <dbReference type="NCBI Taxonomy" id="6565"/>
    <lineage>
        <taxon>Eukaryota</taxon>
        <taxon>Metazoa</taxon>
        <taxon>Spiralia</taxon>
        <taxon>Lophotrochozoa</taxon>
        <taxon>Mollusca</taxon>
        <taxon>Bivalvia</taxon>
        <taxon>Autobranchia</taxon>
        <taxon>Pteriomorphia</taxon>
        <taxon>Ostreida</taxon>
        <taxon>Ostreoidea</taxon>
        <taxon>Ostreidae</taxon>
        <taxon>Crassostrea</taxon>
    </lineage>
</organism>
<name>A0A8B8DBI8_CRAVI</name>
<dbReference type="GeneID" id="111125688"/>
<evidence type="ECO:0000259" key="3">
    <source>
        <dbReference type="SMART" id="SM00181"/>
    </source>
</evidence>
<dbReference type="PANTHER" id="PTHR24043">
    <property type="entry name" value="SCAVENGER RECEPTOR CLASS F"/>
    <property type="match status" value="1"/>
</dbReference>
<keyword evidence="4" id="KW-1185">Reference proteome</keyword>
<evidence type="ECO:0000256" key="2">
    <source>
        <dbReference type="SAM" id="SignalP"/>
    </source>
</evidence>
<dbReference type="AlphaFoldDB" id="A0A8B8DBI8"/>
<reference evidence="5" key="1">
    <citation type="submission" date="2025-08" db="UniProtKB">
        <authorList>
            <consortium name="RefSeq"/>
        </authorList>
    </citation>
    <scope>IDENTIFICATION</scope>
    <source>
        <tissue evidence="5">Whole sample</tissue>
    </source>
</reference>
<keyword evidence="2" id="KW-0732">Signal</keyword>
<evidence type="ECO:0000313" key="4">
    <source>
        <dbReference type="Proteomes" id="UP000694844"/>
    </source>
</evidence>
<dbReference type="RefSeq" id="XP_022325452.1">
    <property type="nucleotide sequence ID" value="XM_022469744.1"/>
</dbReference>
<dbReference type="KEGG" id="cvn:111125688"/>
<feature type="domain" description="EGF-like" evidence="3">
    <location>
        <begin position="280"/>
        <end position="325"/>
    </location>
</feature>
<evidence type="ECO:0000313" key="5">
    <source>
        <dbReference type="RefSeq" id="XP_022325452.1"/>
    </source>
</evidence>